<accession>A0ABS3VLR0</accession>
<dbReference type="InterPro" id="IPR036457">
    <property type="entry name" value="PPM-type-like_dom_sf"/>
</dbReference>
<reference evidence="4 5" key="1">
    <citation type="submission" date="2019-12" db="EMBL/GenBank/DDBJ databases">
        <title>Whole genome sequencing of endophytic Actinobacterium Micromonospora sp. MPMI6T.</title>
        <authorList>
            <person name="Evv R."/>
            <person name="Podile A.R."/>
        </authorList>
    </citation>
    <scope>NUCLEOTIDE SEQUENCE [LARGE SCALE GENOMIC DNA]</scope>
    <source>
        <strain evidence="4 5">MPMI6</strain>
    </source>
</reference>
<sequence length="510" mass="53337">MVVTDPTGRVTLVNACARVLLPEVTVGAPLRQCAVAALARAVAGGTPTFTAEHHGRHLSGRYQQLSDGRSAWYVRDVTGEQAGADALRAEQARTIFLAEADHRLGLSLHHGRTLAEAVTLPVPHLADAAIVVHQPVVSGTGEPGWLRYTRDDDAPVSGPLATLPPTAVPGLVRALHGEPGRVDRRTTTEPAGLVALLPATFGRPGALLTVPMPGAGAVAGVLVVVRRADRPGFTDRDTDLVHRFASRAGAALATAELYGQQAHLARVLHRSLLPPTLPRLAGVELAGGYRAAGDGLRIGGDFYEVLPTGPGGVFALGDVSGRGVEAAVLTGQVRQSLRTLRLVEQRPRALLHLLNRALFDAPDAARRSRFTTLLLGEMRTTTGGGLLLRIAGGGHPAPLVARADGTIDRVPVGGMPVGAFATARFAETGIRLAPGDLLLAYTDGMTEARGGPDGTDRYGGRRLRRALASGAGLPPEALVDHLLHRFDGWLGGQAHDDIAMLAIRPASRTG</sequence>
<dbReference type="SMART" id="SM00331">
    <property type="entry name" value="PP2C_SIG"/>
    <property type="match status" value="1"/>
</dbReference>
<protein>
    <submittedName>
        <fullName evidence="4">SpoIIE family protein phosphatase</fullName>
    </submittedName>
</protein>
<evidence type="ECO:0000259" key="3">
    <source>
        <dbReference type="SMART" id="SM00331"/>
    </source>
</evidence>
<dbReference type="Proteomes" id="UP000823521">
    <property type="component" value="Unassembled WGS sequence"/>
</dbReference>
<dbReference type="InterPro" id="IPR001932">
    <property type="entry name" value="PPM-type_phosphatase-like_dom"/>
</dbReference>
<dbReference type="SUPFAM" id="SSF55781">
    <property type="entry name" value="GAF domain-like"/>
    <property type="match status" value="1"/>
</dbReference>
<dbReference type="EMBL" id="WVUH01000027">
    <property type="protein sequence ID" value="MBO4205486.1"/>
    <property type="molecule type" value="Genomic_DNA"/>
</dbReference>
<feature type="domain" description="GAF" evidence="2">
    <location>
        <begin position="109"/>
        <end position="262"/>
    </location>
</feature>
<evidence type="ECO:0000313" key="4">
    <source>
        <dbReference type="EMBL" id="MBO4205486.1"/>
    </source>
</evidence>
<organism evidence="4 5">
    <name type="scientific">Micromonospora echinofusca</name>
    <dbReference type="NCBI Taxonomy" id="47858"/>
    <lineage>
        <taxon>Bacteria</taxon>
        <taxon>Bacillati</taxon>
        <taxon>Actinomycetota</taxon>
        <taxon>Actinomycetes</taxon>
        <taxon>Micromonosporales</taxon>
        <taxon>Micromonosporaceae</taxon>
        <taxon>Micromonospora</taxon>
    </lineage>
</organism>
<keyword evidence="5" id="KW-1185">Reference proteome</keyword>
<dbReference type="PANTHER" id="PTHR43156">
    <property type="entry name" value="STAGE II SPORULATION PROTEIN E-RELATED"/>
    <property type="match status" value="1"/>
</dbReference>
<evidence type="ECO:0000313" key="5">
    <source>
        <dbReference type="Proteomes" id="UP000823521"/>
    </source>
</evidence>
<proteinExistence type="predicted"/>
<evidence type="ECO:0000256" key="1">
    <source>
        <dbReference type="ARBA" id="ARBA00022801"/>
    </source>
</evidence>
<evidence type="ECO:0000259" key="2">
    <source>
        <dbReference type="SMART" id="SM00065"/>
    </source>
</evidence>
<dbReference type="Gene3D" id="3.60.40.10">
    <property type="entry name" value="PPM-type phosphatase domain"/>
    <property type="match status" value="1"/>
</dbReference>
<keyword evidence="1" id="KW-0378">Hydrolase</keyword>
<dbReference type="InterPro" id="IPR003018">
    <property type="entry name" value="GAF"/>
</dbReference>
<dbReference type="Pfam" id="PF07228">
    <property type="entry name" value="SpoIIE"/>
    <property type="match status" value="1"/>
</dbReference>
<dbReference type="InterPro" id="IPR029016">
    <property type="entry name" value="GAF-like_dom_sf"/>
</dbReference>
<dbReference type="PANTHER" id="PTHR43156:SF2">
    <property type="entry name" value="STAGE II SPORULATION PROTEIN E"/>
    <property type="match status" value="1"/>
</dbReference>
<dbReference type="Gene3D" id="3.30.450.40">
    <property type="match status" value="1"/>
</dbReference>
<comment type="caution">
    <text evidence="4">The sequence shown here is derived from an EMBL/GenBank/DDBJ whole genome shotgun (WGS) entry which is preliminary data.</text>
</comment>
<feature type="domain" description="PPM-type phosphatase" evidence="3">
    <location>
        <begin position="280"/>
        <end position="505"/>
    </location>
</feature>
<dbReference type="InterPro" id="IPR052016">
    <property type="entry name" value="Bact_Sigma-Reg"/>
</dbReference>
<name>A0ABS3VLR0_MICEH</name>
<gene>
    <name evidence="4" type="ORF">GSF22_05605</name>
</gene>
<dbReference type="SMART" id="SM00065">
    <property type="entry name" value="GAF"/>
    <property type="match status" value="1"/>
</dbReference>